<evidence type="ECO:0008006" key="3">
    <source>
        <dbReference type="Google" id="ProtNLM"/>
    </source>
</evidence>
<sequence>MQKSSLYIAFNRFGYGATPALAKLNIQDPKKWLLDQLRDYSIQNPKWTSEQALKQIFAYRHDRKMIQQSAENNKAITSLKDKRREMINSSKKLSAQIILQAIQTEQPLQARLQDFFANHFSLSNTNANMRTIAPTLESEAIAPHLNGYFADMLVSVTRHPAMLYYLNNESSIGPNSALGLKRQKRGLNENLGREILELHTLGVNGGYTQSDVQALSKSLTGWSIGGKKKREALGFVFKAYAHEPGEKILLGKRYAAATRNSDQQAVDMLNSLATHDQTAQHLSYKIAKHFIADSPPQTLVQQMAKRWVDTRGHIPSVVTIMIGHPLSWLPKSSKFKTPREYVISLQRACQLRNTKPDILKTLEILGQAPYSSGSPAGFSDNAQDWASASALMDRIEWAEHIAGQVKMSPIEVAMVALGDLLSPSTAQHIMRAESKQQGLAILFMSPEFLRR</sequence>
<dbReference type="RefSeq" id="WP_006011542.1">
    <property type="nucleotide sequence ID" value="NZ_BAEQ01000040.1"/>
</dbReference>
<dbReference type="EMBL" id="BAEQ01000040">
    <property type="protein sequence ID" value="GAC29029.1"/>
    <property type="molecule type" value="Genomic_DNA"/>
</dbReference>
<dbReference type="InterPro" id="IPR014917">
    <property type="entry name" value="DUF1800"/>
</dbReference>
<dbReference type="AlphaFoldDB" id="K6Y8E4"/>
<evidence type="ECO:0000313" key="2">
    <source>
        <dbReference type="Proteomes" id="UP000006251"/>
    </source>
</evidence>
<name>K6Y8E4_9ALTE</name>
<gene>
    <name evidence="1" type="ORF">GPAL_2168</name>
</gene>
<dbReference type="Proteomes" id="UP000006251">
    <property type="component" value="Unassembled WGS sequence"/>
</dbReference>
<organism evidence="1 2">
    <name type="scientific">Brumicola pallidula DSM 14239 = ACAM 615</name>
    <dbReference type="NCBI Taxonomy" id="1121922"/>
    <lineage>
        <taxon>Bacteria</taxon>
        <taxon>Pseudomonadati</taxon>
        <taxon>Pseudomonadota</taxon>
        <taxon>Gammaproteobacteria</taxon>
        <taxon>Alteromonadales</taxon>
        <taxon>Alteromonadaceae</taxon>
        <taxon>Brumicola</taxon>
    </lineage>
</organism>
<reference evidence="2" key="1">
    <citation type="journal article" date="2014" name="Environ. Microbiol.">
        <title>Comparative genomics of the marine bacterial genus Glaciecola reveals the high degree of genomic diversity and genomic characteristic for cold adaptation.</title>
        <authorList>
            <person name="Qin Q.L."/>
            <person name="Xie B.B."/>
            <person name="Yu Y."/>
            <person name="Shu Y.L."/>
            <person name="Rong J.C."/>
            <person name="Zhang Y.J."/>
            <person name="Zhao D.L."/>
            <person name="Chen X.L."/>
            <person name="Zhang X.Y."/>
            <person name="Chen B."/>
            <person name="Zhou B.C."/>
            <person name="Zhang Y.Z."/>
        </authorList>
    </citation>
    <scope>NUCLEOTIDE SEQUENCE [LARGE SCALE GENOMIC DNA]</scope>
    <source>
        <strain evidence="2">ACAM 615</strain>
    </source>
</reference>
<dbReference type="OrthoDB" id="9772295at2"/>
<dbReference type="Pfam" id="PF08811">
    <property type="entry name" value="DUF1800"/>
    <property type="match status" value="1"/>
</dbReference>
<accession>K6Y8E4</accession>
<proteinExistence type="predicted"/>
<protein>
    <recommendedName>
        <fullName evidence="3">DUF1800 domain-containing protein</fullName>
    </recommendedName>
</protein>
<comment type="caution">
    <text evidence="1">The sequence shown here is derived from an EMBL/GenBank/DDBJ whole genome shotgun (WGS) entry which is preliminary data.</text>
</comment>
<evidence type="ECO:0000313" key="1">
    <source>
        <dbReference type="EMBL" id="GAC29029.1"/>
    </source>
</evidence>
<keyword evidence="2" id="KW-1185">Reference proteome</keyword>